<proteinExistence type="predicted"/>
<dbReference type="Proteomes" id="UP000076858">
    <property type="component" value="Unassembled WGS sequence"/>
</dbReference>
<evidence type="ECO:0000313" key="2">
    <source>
        <dbReference type="Proteomes" id="UP000076858"/>
    </source>
</evidence>
<name>A0A164ZB35_9CRUS</name>
<evidence type="ECO:0000313" key="1">
    <source>
        <dbReference type="EMBL" id="KZS16154.1"/>
    </source>
</evidence>
<sequence length="67" mass="8167">MNWKKSLKILTVSYKVNLVTVLVQQRAMLMFWKTKITKKQRKFLFVLKQITYPNNEDFYKDTVYCRG</sequence>
<keyword evidence="2" id="KW-1185">Reference proteome</keyword>
<protein>
    <submittedName>
        <fullName evidence="1">Uncharacterized protein</fullName>
    </submittedName>
</protein>
<organism evidence="1 2">
    <name type="scientific">Daphnia magna</name>
    <dbReference type="NCBI Taxonomy" id="35525"/>
    <lineage>
        <taxon>Eukaryota</taxon>
        <taxon>Metazoa</taxon>
        <taxon>Ecdysozoa</taxon>
        <taxon>Arthropoda</taxon>
        <taxon>Crustacea</taxon>
        <taxon>Branchiopoda</taxon>
        <taxon>Diplostraca</taxon>
        <taxon>Cladocera</taxon>
        <taxon>Anomopoda</taxon>
        <taxon>Daphniidae</taxon>
        <taxon>Daphnia</taxon>
    </lineage>
</organism>
<comment type="caution">
    <text evidence="1">The sequence shown here is derived from an EMBL/GenBank/DDBJ whole genome shotgun (WGS) entry which is preliminary data.</text>
</comment>
<dbReference type="AlphaFoldDB" id="A0A164ZB35"/>
<accession>A0A164ZB35</accession>
<reference evidence="1 2" key="1">
    <citation type="submission" date="2016-03" db="EMBL/GenBank/DDBJ databases">
        <title>EvidentialGene: Evidence-directed Construction of Genes on Genomes.</title>
        <authorList>
            <person name="Gilbert D.G."/>
            <person name="Choi J.-H."/>
            <person name="Mockaitis K."/>
            <person name="Colbourne J."/>
            <person name="Pfrender M."/>
        </authorList>
    </citation>
    <scope>NUCLEOTIDE SEQUENCE [LARGE SCALE GENOMIC DNA]</scope>
    <source>
        <strain evidence="1 2">Xinb3</strain>
        <tissue evidence="1">Complete organism</tissue>
    </source>
</reference>
<dbReference type="EMBL" id="LRGB01000755">
    <property type="protein sequence ID" value="KZS16154.1"/>
    <property type="molecule type" value="Genomic_DNA"/>
</dbReference>
<gene>
    <name evidence="1" type="ORF">APZ42_018166</name>
</gene>